<dbReference type="InterPro" id="IPR036259">
    <property type="entry name" value="MFS_trans_sf"/>
</dbReference>
<dbReference type="InterPro" id="IPR011701">
    <property type="entry name" value="MFS"/>
</dbReference>
<evidence type="ECO:0000256" key="2">
    <source>
        <dbReference type="ARBA" id="ARBA00022692"/>
    </source>
</evidence>
<accession>A0ABR0EF33</accession>
<feature type="transmembrane region" description="Helical" evidence="5">
    <location>
        <begin position="187"/>
        <end position="204"/>
    </location>
</feature>
<evidence type="ECO:0000256" key="4">
    <source>
        <dbReference type="ARBA" id="ARBA00023136"/>
    </source>
</evidence>
<feature type="transmembrane region" description="Helical" evidence="5">
    <location>
        <begin position="145"/>
        <end position="167"/>
    </location>
</feature>
<gene>
    <name evidence="6" type="ORF">PRZ48_008086</name>
</gene>
<comment type="subcellular location">
    <subcellularLocation>
        <location evidence="1">Membrane</location>
        <topology evidence="1">Multi-pass membrane protein</topology>
    </subcellularLocation>
</comment>
<evidence type="ECO:0000256" key="3">
    <source>
        <dbReference type="ARBA" id="ARBA00022989"/>
    </source>
</evidence>
<evidence type="ECO:0000313" key="7">
    <source>
        <dbReference type="Proteomes" id="UP001305779"/>
    </source>
</evidence>
<feature type="transmembrane region" description="Helical" evidence="5">
    <location>
        <begin position="255"/>
        <end position="276"/>
    </location>
</feature>
<evidence type="ECO:0008006" key="8">
    <source>
        <dbReference type="Google" id="ProtNLM"/>
    </source>
</evidence>
<keyword evidence="3 5" id="KW-1133">Transmembrane helix</keyword>
<feature type="transmembrane region" description="Helical" evidence="5">
    <location>
        <begin position="80"/>
        <end position="100"/>
    </location>
</feature>
<keyword evidence="4 5" id="KW-0472">Membrane</keyword>
<dbReference type="PANTHER" id="PTHR23502">
    <property type="entry name" value="MAJOR FACILITATOR SUPERFAMILY"/>
    <property type="match status" value="1"/>
</dbReference>
<reference evidence="6 7" key="1">
    <citation type="journal article" date="2023" name="G3 (Bethesda)">
        <title>A chromosome-level genome assembly of Zasmidium syzygii isolated from banana leaves.</title>
        <authorList>
            <person name="van Westerhoven A.C."/>
            <person name="Mehrabi R."/>
            <person name="Talebi R."/>
            <person name="Steentjes M.B.F."/>
            <person name="Corcolon B."/>
            <person name="Chong P.A."/>
            <person name="Kema G.H.J."/>
            <person name="Seidl M.F."/>
        </authorList>
    </citation>
    <scope>NUCLEOTIDE SEQUENCE [LARGE SCALE GENOMIC DNA]</scope>
    <source>
        <strain evidence="6 7">P124</strain>
    </source>
</reference>
<evidence type="ECO:0000256" key="1">
    <source>
        <dbReference type="ARBA" id="ARBA00004141"/>
    </source>
</evidence>
<dbReference type="Gene3D" id="1.20.1250.20">
    <property type="entry name" value="MFS general substrate transporter like domains"/>
    <property type="match status" value="1"/>
</dbReference>
<organism evidence="6 7">
    <name type="scientific">Zasmidium cellare</name>
    <name type="common">Wine cellar mold</name>
    <name type="synonym">Racodium cellare</name>
    <dbReference type="NCBI Taxonomy" id="395010"/>
    <lineage>
        <taxon>Eukaryota</taxon>
        <taxon>Fungi</taxon>
        <taxon>Dikarya</taxon>
        <taxon>Ascomycota</taxon>
        <taxon>Pezizomycotina</taxon>
        <taxon>Dothideomycetes</taxon>
        <taxon>Dothideomycetidae</taxon>
        <taxon>Mycosphaerellales</taxon>
        <taxon>Mycosphaerellaceae</taxon>
        <taxon>Zasmidium</taxon>
    </lineage>
</organism>
<dbReference type="SUPFAM" id="SSF103473">
    <property type="entry name" value="MFS general substrate transporter"/>
    <property type="match status" value="1"/>
</dbReference>
<protein>
    <recommendedName>
        <fullName evidence="8">Major facilitator superfamily (MFS) profile domain-containing protein</fullName>
    </recommendedName>
</protein>
<feature type="transmembrane region" description="Helical" evidence="5">
    <location>
        <begin position="51"/>
        <end position="74"/>
    </location>
</feature>
<dbReference type="PANTHER" id="PTHR23502:SF2">
    <property type="entry name" value="TRANSPORTER, PUTATIVE (AFU_ORTHOLOGUE AFUA_2G08910)-RELATED"/>
    <property type="match status" value="1"/>
</dbReference>
<proteinExistence type="predicted"/>
<feature type="transmembrane region" description="Helical" evidence="5">
    <location>
        <begin position="225"/>
        <end position="243"/>
    </location>
</feature>
<sequence>MALCRAITAFVGRKHGLRCSKLIVVRFICPASAVGSATVVETYFRSERPRYLGIWTLMVTLGVPVAPFIFGFLAQRVSYRWIYVVLAITNAVQFLLYLFLGPETLYLRGRTNTPASESRTLRNRLLPRLDDKPLTLTSFIKPLKLGLYAVVTIPAVSYSMIFLWQILINVEMPAIFIMSFHLNAQEIGLQYLAVILGALIGEFGGRFVTDHFIRGREQSAPERRLLLSHVGYALTICGMTVFLVQTMHAGHKWNITPLVGVTISAVGNQLVTTLLIPYAVDCFREQAGDVGVYITFYKGKEWRAKLRHE</sequence>
<dbReference type="Pfam" id="PF07690">
    <property type="entry name" value="MFS_1"/>
    <property type="match status" value="1"/>
</dbReference>
<keyword evidence="7" id="KW-1185">Reference proteome</keyword>
<dbReference type="Proteomes" id="UP001305779">
    <property type="component" value="Unassembled WGS sequence"/>
</dbReference>
<name>A0ABR0EF33_ZASCE</name>
<evidence type="ECO:0000313" key="6">
    <source>
        <dbReference type="EMBL" id="KAK4499900.1"/>
    </source>
</evidence>
<comment type="caution">
    <text evidence="6">The sequence shown here is derived from an EMBL/GenBank/DDBJ whole genome shotgun (WGS) entry which is preliminary data.</text>
</comment>
<evidence type="ECO:0000256" key="5">
    <source>
        <dbReference type="SAM" id="Phobius"/>
    </source>
</evidence>
<dbReference type="EMBL" id="JAXOVC010000006">
    <property type="protein sequence ID" value="KAK4499900.1"/>
    <property type="molecule type" value="Genomic_DNA"/>
</dbReference>
<keyword evidence="2 5" id="KW-0812">Transmembrane</keyword>